<evidence type="ECO:0000256" key="6">
    <source>
        <dbReference type="ARBA" id="ARBA00022705"/>
    </source>
</evidence>
<dbReference type="CDD" id="cd06131">
    <property type="entry name" value="DNA_pol_III_epsilon_Ecoli_like"/>
    <property type="match status" value="1"/>
</dbReference>
<dbReference type="Pfam" id="PF00929">
    <property type="entry name" value="RNase_T"/>
    <property type="match status" value="1"/>
</dbReference>
<evidence type="ECO:0000256" key="15">
    <source>
        <dbReference type="PIRSR" id="PIRSR606309-1"/>
    </source>
</evidence>
<dbReference type="GO" id="GO:0008408">
    <property type="term" value="F:3'-5' exonuclease activity"/>
    <property type="evidence" value="ECO:0007669"/>
    <property type="project" value="TreeGrafter"/>
</dbReference>
<evidence type="ECO:0000256" key="1">
    <source>
        <dbReference type="ARBA" id="ARBA00001936"/>
    </source>
</evidence>
<evidence type="ECO:0000256" key="13">
    <source>
        <dbReference type="ARBA" id="ARBA00023211"/>
    </source>
</evidence>
<gene>
    <name evidence="18 20" type="primary">dnaQ</name>
    <name evidence="20" type="ORF">ISQ61_03470</name>
</gene>
<dbReference type="NCBIfam" id="TIGR00573">
    <property type="entry name" value="dnaq"/>
    <property type="match status" value="1"/>
</dbReference>
<dbReference type="GO" id="GO:0003887">
    <property type="term" value="F:DNA-directed DNA polymerase activity"/>
    <property type="evidence" value="ECO:0007669"/>
    <property type="project" value="UniProtKB-KW"/>
</dbReference>
<evidence type="ECO:0000256" key="8">
    <source>
        <dbReference type="ARBA" id="ARBA00022723"/>
    </source>
</evidence>
<feature type="binding site" evidence="17">
    <location>
        <position position="9"/>
    </location>
    <ligand>
        <name>a divalent metal cation</name>
        <dbReference type="ChEBI" id="CHEBI:60240"/>
        <label>1</label>
        <note>catalytic</note>
    </ligand>
</feature>
<evidence type="ECO:0000256" key="9">
    <source>
        <dbReference type="ARBA" id="ARBA00022801"/>
    </source>
</evidence>
<dbReference type="GO" id="GO:0045004">
    <property type="term" value="P:DNA replication proofreading"/>
    <property type="evidence" value="ECO:0007669"/>
    <property type="project" value="TreeGrafter"/>
</dbReference>
<comment type="function">
    <text evidence="18">DNA polymerase III is a complex, multichain enzyme responsible for most of the replicative synthesis in bacteria. The epsilon subunit contain the editing function and is a proofreading 3'-5' exonuclease.</text>
</comment>
<dbReference type="SMART" id="SM00479">
    <property type="entry name" value="EXOIII"/>
    <property type="match status" value="1"/>
</dbReference>
<comment type="subunit">
    <text evidence="18">DNA polymerase III contains a core (composed of alpha, epsilon and theta chains) that associates with a tau subunit. This core dimerizes to form the POLIII' complex. PolIII' associates with the gamma complex (composed of gamma, delta, delta', psi and chi chains) and with the beta chain to form the complete DNA polymerase III complex.</text>
</comment>
<feature type="domain" description="Exonuclease" evidence="19">
    <location>
        <begin position="4"/>
        <end position="177"/>
    </location>
</feature>
<evidence type="ECO:0000256" key="5">
    <source>
        <dbReference type="ARBA" id="ARBA00022695"/>
    </source>
</evidence>
<dbReference type="EC" id="2.7.7.7" evidence="2 18"/>
<keyword evidence="9 18" id="KW-0378">Hydrolase</keyword>
<evidence type="ECO:0000256" key="12">
    <source>
        <dbReference type="ARBA" id="ARBA00022932"/>
    </source>
</evidence>
<evidence type="ECO:0000256" key="4">
    <source>
        <dbReference type="ARBA" id="ARBA00022679"/>
    </source>
</evidence>
<organism evidence="20 21">
    <name type="scientific">SAR86 cluster bacterium</name>
    <dbReference type="NCBI Taxonomy" id="2030880"/>
    <lineage>
        <taxon>Bacteria</taxon>
        <taxon>Pseudomonadati</taxon>
        <taxon>Pseudomonadota</taxon>
        <taxon>Gammaproteobacteria</taxon>
        <taxon>SAR86 cluster</taxon>
    </lineage>
</organism>
<dbReference type="InterPro" id="IPR036397">
    <property type="entry name" value="RNaseH_sf"/>
</dbReference>
<dbReference type="InterPro" id="IPR006054">
    <property type="entry name" value="DnaQ"/>
</dbReference>
<dbReference type="PANTHER" id="PTHR30231:SF41">
    <property type="entry name" value="DNA POLYMERASE III SUBUNIT EPSILON"/>
    <property type="match status" value="1"/>
</dbReference>
<keyword evidence="7 18" id="KW-0540">Nuclease</keyword>
<evidence type="ECO:0000256" key="7">
    <source>
        <dbReference type="ARBA" id="ARBA00022722"/>
    </source>
</evidence>
<dbReference type="InterPro" id="IPR006309">
    <property type="entry name" value="DnaQ_proteo"/>
</dbReference>
<comment type="cofactor">
    <cofactor evidence="17">
        <name>Mg(2+)</name>
        <dbReference type="ChEBI" id="CHEBI:18420"/>
    </cofactor>
    <cofactor evidence="17">
        <name>Mn(2+)</name>
        <dbReference type="ChEBI" id="CHEBI:29035"/>
    </cofactor>
    <text evidence="17">Binds 2 divalent metal cations. Magnesium or manganese.</text>
</comment>
<evidence type="ECO:0000256" key="2">
    <source>
        <dbReference type="ARBA" id="ARBA00012417"/>
    </source>
</evidence>
<accession>A0A937ICQ6</accession>
<keyword evidence="5 18" id="KW-0548">Nucleotidyltransferase</keyword>
<comment type="catalytic activity">
    <reaction evidence="14 18">
        <text>DNA(n) + a 2'-deoxyribonucleoside 5'-triphosphate = DNA(n+1) + diphosphate</text>
        <dbReference type="Rhea" id="RHEA:22508"/>
        <dbReference type="Rhea" id="RHEA-COMP:17339"/>
        <dbReference type="Rhea" id="RHEA-COMP:17340"/>
        <dbReference type="ChEBI" id="CHEBI:33019"/>
        <dbReference type="ChEBI" id="CHEBI:61560"/>
        <dbReference type="ChEBI" id="CHEBI:173112"/>
        <dbReference type="EC" id="2.7.7.7"/>
    </reaction>
</comment>
<feature type="binding site" evidence="16">
    <location>
        <position position="54"/>
    </location>
    <ligand>
        <name>substrate</name>
    </ligand>
</feature>
<dbReference type="Gene3D" id="3.30.420.10">
    <property type="entry name" value="Ribonuclease H-like superfamily/Ribonuclease H"/>
    <property type="match status" value="1"/>
</dbReference>
<name>A0A937ICQ6_9GAMM</name>
<dbReference type="NCBIfam" id="TIGR01406">
    <property type="entry name" value="dnaQ_proteo"/>
    <property type="match status" value="1"/>
</dbReference>
<dbReference type="InterPro" id="IPR012337">
    <property type="entry name" value="RNaseH-like_sf"/>
</dbReference>
<dbReference type="GO" id="GO:0046872">
    <property type="term" value="F:metal ion binding"/>
    <property type="evidence" value="ECO:0007669"/>
    <property type="project" value="UniProtKB-KW"/>
</dbReference>
<evidence type="ECO:0000313" key="21">
    <source>
        <dbReference type="Proteomes" id="UP000704935"/>
    </source>
</evidence>
<feature type="binding site" evidence="16">
    <location>
        <position position="59"/>
    </location>
    <ligand>
        <name>substrate</name>
    </ligand>
</feature>
<reference evidence="20" key="1">
    <citation type="submission" date="2020-10" db="EMBL/GenBank/DDBJ databases">
        <title>Microbiome of the Black Sea water column analyzed by genome centric metagenomics.</title>
        <authorList>
            <person name="Cabello-Yeves P.J."/>
            <person name="Callieri C."/>
            <person name="Picazo A."/>
            <person name="Mehrshad M."/>
            <person name="Haro-Moreno J.M."/>
            <person name="Roda-Garcia J."/>
            <person name="Dzembekova N."/>
            <person name="Slabakova V."/>
            <person name="Slabakova N."/>
            <person name="Moncheva S."/>
            <person name="Rodriguez-Valera F."/>
        </authorList>
    </citation>
    <scope>NUCLEOTIDE SEQUENCE</scope>
    <source>
        <strain evidence="20">BS307-5m-G47</strain>
    </source>
</reference>
<evidence type="ECO:0000256" key="18">
    <source>
        <dbReference type="RuleBase" id="RU364087"/>
    </source>
</evidence>
<comment type="caution">
    <text evidence="20">The sequence shown here is derived from an EMBL/GenBank/DDBJ whole genome shotgun (WGS) entry which is preliminary data.</text>
</comment>
<evidence type="ECO:0000256" key="14">
    <source>
        <dbReference type="ARBA" id="ARBA00049244"/>
    </source>
</evidence>
<keyword evidence="12 18" id="KW-0239">DNA-directed DNA polymerase</keyword>
<feature type="binding site" evidence="16">
    <location>
        <position position="11"/>
    </location>
    <ligand>
        <name>substrate</name>
    </ligand>
</feature>
<dbReference type="EMBL" id="JADHQA010000017">
    <property type="protein sequence ID" value="MBL6820288.1"/>
    <property type="molecule type" value="Genomic_DNA"/>
</dbReference>
<feature type="binding site" evidence="16">
    <location>
        <position position="9"/>
    </location>
    <ligand>
        <name>substrate</name>
    </ligand>
</feature>
<sequence length="232" mass="26012">MTKKLIVLDTETTGLEVEQGHRIVEVGAVALADRKRTDLHFHSYLNPQRSIDEEAEKVHGLSMERLSSEPEFSEIAESFLEFVEGSILVIHNAAFDLGFLNAELKRASSQYPTLEEICEVEDTLLLARSKFPGQRNSLDALANRFEVTGYDRSFHGALLDANILADVYIHLTGGQSKFEFITSNTNLNLNSQSGNLNIDFKKFPIPKITVSQEEILAHDHRIKAINSTREPS</sequence>
<feature type="active site" description="Proton acceptor" evidence="15">
    <location>
        <position position="155"/>
    </location>
</feature>
<evidence type="ECO:0000313" key="20">
    <source>
        <dbReference type="EMBL" id="MBL6820288.1"/>
    </source>
</evidence>
<dbReference type="InterPro" id="IPR013520">
    <property type="entry name" value="Ribonucl_H"/>
</dbReference>
<protein>
    <recommendedName>
        <fullName evidence="3 18">DNA polymerase III subunit epsilon</fullName>
        <ecNumber evidence="2 18">2.7.7.7</ecNumber>
    </recommendedName>
</protein>
<feature type="binding site" evidence="16">
    <location>
        <position position="160"/>
    </location>
    <ligand>
        <name>substrate</name>
    </ligand>
</feature>
<dbReference type="FunFam" id="3.30.420.10:FF:000012">
    <property type="entry name" value="DNA polymerase III subunit epsilon"/>
    <property type="match status" value="1"/>
</dbReference>
<keyword evidence="13 17" id="KW-0464">Manganese</keyword>
<evidence type="ECO:0000259" key="19">
    <source>
        <dbReference type="SMART" id="SM00479"/>
    </source>
</evidence>
<feature type="binding site" evidence="17">
    <location>
        <position position="11"/>
    </location>
    <ligand>
        <name>a divalent metal cation</name>
        <dbReference type="ChEBI" id="CHEBI:60240"/>
        <label>1</label>
        <note>catalytic</note>
    </ligand>
</feature>
<dbReference type="NCBIfam" id="NF004316">
    <property type="entry name" value="PRK05711.1"/>
    <property type="match status" value="1"/>
</dbReference>
<keyword evidence="8 17" id="KW-0479">Metal-binding</keyword>
<dbReference type="GO" id="GO:0003677">
    <property type="term" value="F:DNA binding"/>
    <property type="evidence" value="ECO:0007669"/>
    <property type="project" value="InterPro"/>
</dbReference>
<evidence type="ECO:0000256" key="3">
    <source>
        <dbReference type="ARBA" id="ARBA00020352"/>
    </source>
</evidence>
<keyword evidence="6 18" id="KW-0235">DNA replication</keyword>
<evidence type="ECO:0000256" key="10">
    <source>
        <dbReference type="ARBA" id="ARBA00022839"/>
    </source>
</evidence>
<dbReference type="PANTHER" id="PTHR30231">
    <property type="entry name" value="DNA POLYMERASE III SUBUNIT EPSILON"/>
    <property type="match status" value="1"/>
</dbReference>
<dbReference type="Proteomes" id="UP000704935">
    <property type="component" value="Unassembled WGS sequence"/>
</dbReference>
<dbReference type="GO" id="GO:0005829">
    <property type="term" value="C:cytosol"/>
    <property type="evidence" value="ECO:0007669"/>
    <property type="project" value="TreeGrafter"/>
</dbReference>
<keyword evidence="11 17" id="KW-0460">Magnesium</keyword>
<comment type="cofactor">
    <cofactor evidence="1 18">
        <name>Mn(2+)</name>
        <dbReference type="ChEBI" id="CHEBI:29035"/>
    </cofactor>
</comment>
<keyword evidence="4 18" id="KW-0808">Transferase</keyword>
<keyword evidence="10 18" id="KW-0269">Exonuclease</keyword>
<evidence type="ECO:0000256" key="17">
    <source>
        <dbReference type="PIRSR" id="PIRSR606309-3"/>
    </source>
</evidence>
<evidence type="ECO:0000256" key="11">
    <source>
        <dbReference type="ARBA" id="ARBA00022842"/>
    </source>
</evidence>
<evidence type="ECO:0000256" key="16">
    <source>
        <dbReference type="PIRSR" id="PIRSR606309-2"/>
    </source>
</evidence>
<dbReference type="AlphaFoldDB" id="A0A937ICQ6"/>
<proteinExistence type="predicted"/>
<dbReference type="SUPFAM" id="SSF53098">
    <property type="entry name" value="Ribonuclease H-like"/>
    <property type="match status" value="1"/>
</dbReference>
<feature type="binding site" evidence="17">
    <location>
        <position position="160"/>
    </location>
    <ligand>
        <name>a divalent metal cation</name>
        <dbReference type="ChEBI" id="CHEBI:60240"/>
        <label>1</label>
        <note>catalytic</note>
    </ligand>
</feature>